<evidence type="ECO:0000256" key="5">
    <source>
        <dbReference type="PROSITE-ProRule" id="PRU00335"/>
    </source>
</evidence>
<keyword evidence="9" id="KW-1185">Reference proteome</keyword>
<dbReference type="EMBL" id="CP053418">
    <property type="protein sequence ID" value="QJW83878.1"/>
    <property type="molecule type" value="Genomic_DNA"/>
</dbReference>
<evidence type="ECO:0000313" key="9">
    <source>
        <dbReference type="Proteomes" id="UP000500826"/>
    </source>
</evidence>
<evidence type="ECO:0000259" key="7">
    <source>
        <dbReference type="PROSITE" id="PS50977"/>
    </source>
</evidence>
<name>A0ABX6P1E8_9BURK</name>
<dbReference type="PRINTS" id="PR00455">
    <property type="entry name" value="HTHTETR"/>
</dbReference>
<dbReference type="InterPro" id="IPR001647">
    <property type="entry name" value="HTH_TetR"/>
</dbReference>
<sequence>MVRRSKEDALATRTALLDAAERVFPGAGRGRHFAQRHRPAAGTTRGAIYWHFKDKADLFNAMMDRVSMPLEGAMLALESAHGADPLPALRQSLRQALHQTVTDPQTRRVFEVATHMVEYVDSLCAVRERHLRQRSAWVERIRLLLLKSAATRGVRLPVAAATAAQGLQAMMDGLIQNWLLDPGAFDLEACGTRSVDTYRPASASAEPPLYDEGSRRCPSV</sequence>
<evidence type="ECO:0000256" key="6">
    <source>
        <dbReference type="SAM" id="MobiDB-lite"/>
    </source>
</evidence>
<evidence type="ECO:0000256" key="4">
    <source>
        <dbReference type="ARBA" id="ARBA00023163"/>
    </source>
</evidence>
<organism evidence="8 9">
    <name type="scientific">Ramlibacter terrae</name>
    <dbReference type="NCBI Taxonomy" id="2732511"/>
    <lineage>
        <taxon>Bacteria</taxon>
        <taxon>Pseudomonadati</taxon>
        <taxon>Pseudomonadota</taxon>
        <taxon>Betaproteobacteria</taxon>
        <taxon>Burkholderiales</taxon>
        <taxon>Comamonadaceae</taxon>
        <taxon>Ramlibacter</taxon>
    </lineage>
</organism>
<protein>
    <submittedName>
        <fullName evidence="8">TetR family transcriptional regulator</fullName>
    </submittedName>
</protein>
<feature type="DNA-binding region" description="H-T-H motif" evidence="5">
    <location>
        <begin position="33"/>
        <end position="52"/>
    </location>
</feature>
<feature type="domain" description="HTH tetR-type" evidence="7">
    <location>
        <begin position="10"/>
        <end position="70"/>
    </location>
</feature>
<dbReference type="Gene3D" id="1.10.357.10">
    <property type="entry name" value="Tetracycline Repressor, domain 2"/>
    <property type="match status" value="1"/>
</dbReference>
<proteinExistence type="predicted"/>
<accession>A0ABX6P1E8</accession>
<keyword evidence="1" id="KW-0678">Repressor</keyword>
<dbReference type="Pfam" id="PF00440">
    <property type="entry name" value="TetR_N"/>
    <property type="match status" value="1"/>
</dbReference>
<dbReference type="PROSITE" id="PS50977">
    <property type="entry name" value="HTH_TETR_2"/>
    <property type="match status" value="1"/>
</dbReference>
<keyword evidence="4" id="KW-0804">Transcription</keyword>
<dbReference type="SUPFAM" id="SSF48498">
    <property type="entry name" value="Tetracyclin repressor-like, C-terminal domain"/>
    <property type="match status" value="1"/>
</dbReference>
<evidence type="ECO:0000256" key="2">
    <source>
        <dbReference type="ARBA" id="ARBA00023015"/>
    </source>
</evidence>
<keyword evidence="2" id="KW-0805">Transcription regulation</keyword>
<feature type="region of interest" description="Disordered" evidence="6">
    <location>
        <begin position="200"/>
        <end position="220"/>
    </location>
</feature>
<dbReference type="InterPro" id="IPR009057">
    <property type="entry name" value="Homeodomain-like_sf"/>
</dbReference>
<dbReference type="Proteomes" id="UP000500826">
    <property type="component" value="Chromosome"/>
</dbReference>
<reference evidence="8 9" key="1">
    <citation type="submission" date="2020-05" db="EMBL/GenBank/DDBJ databases">
        <title>Ramlibacter rhizophilus sp. nov., isolated from rhizosphere soil of national flower Mugunghwa from South Korea.</title>
        <authorList>
            <person name="Zheng-Fei Y."/>
            <person name="Huan T."/>
        </authorList>
    </citation>
    <scope>NUCLEOTIDE SEQUENCE [LARGE SCALE GENOMIC DNA]</scope>
    <source>
        <strain evidence="8 9">H242</strain>
    </source>
</reference>
<evidence type="ECO:0000256" key="3">
    <source>
        <dbReference type="ARBA" id="ARBA00023125"/>
    </source>
</evidence>
<dbReference type="InterPro" id="IPR036271">
    <property type="entry name" value="Tet_transcr_reg_TetR-rel_C_sf"/>
</dbReference>
<gene>
    <name evidence="8" type="ORF">HK414_07375</name>
</gene>
<reference evidence="8 9" key="2">
    <citation type="submission" date="2020-05" db="EMBL/GenBank/DDBJ databases">
        <authorList>
            <person name="Khan S.A."/>
            <person name="Jeon C.O."/>
            <person name="Chun B.H."/>
        </authorList>
    </citation>
    <scope>NUCLEOTIDE SEQUENCE [LARGE SCALE GENOMIC DNA]</scope>
    <source>
        <strain evidence="8 9">H242</strain>
    </source>
</reference>
<evidence type="ECO:0000313" key="8">
    <source>
        <dbReference type="EMBL" id="QJW83878.1"/>
    </source>
</evidence>
<dbReference type="SUPFAM" id="SSF46689">
    <property type="entry name" value="Homeodomain-like"/>
    <property type="match status" value="1"/>
</dbReference>
<evidence type="ECO:0000256" key="1">
    <source>
        <dbReference type="ARBA" id="ARBA00022491"/>
    </source>
</evidence>
<dbReference type="InterPro" id="IPR013572">
    <property type="entry name" value="Tscrpt_reg_MAATS_C"/>
</dbReference>
<dbReference type="Pfam" id="PF08361">
    <property type="entry name" value="TetR_C_2"/>
    <property type="match status" value="1"/>
</dbReference>
<keyword evidence="3 5" id="KW-0238">DNA-binding</keyword>